<evidence type="ECO:0000256" key="5">
    <source>
        <dbReference type="ARBA" id="ARBA00022898"/>
    </source>
</evidence>
<organism evidence="10 11">
    <name type="scientific">Streptomyces microflavus</name>
    <name type="common">Streptomyces lipmanii</name>
    <dbReference type="NCBI Taxonomy" id="1919"/>
    <lineage>
        <taxon>Bacteria</taxon>
        <taxon>Bacillati</taxon>
        <taxon>Actinomycetota</taxon>
        <taxon>Actinomycetes</taxon>
        <taxon>Kitasatosporales</taxon>
        <taxon>Streptomycetaceae</taxon>
        <taxon>Streptomyces</taxon>
    </lineage>
</organism>
<dbReference type="InterPro" id="IPR007197">
    <property type="entry name" value="rSAM"/>
</dbReference>
<keyword evidence="4" id="KW-0479">Metal-binding</keyword>
<evidence type="ECO:0000256" key="7">
    <source>
        <dbReference type="ARBA" id="ARBA00023014"/>
    </source>
</evidence>
<comment type="caution">
    <text evidence="10">The sequence shown here is derived from an EMBL/GenBank/DDBJ whole genome shotgun (WGS) entry which is preliminary data.</text>
</comment>
<dbReference type="SUPFAM" id="SSF102114">
    <property type="entry name" value="Radical SAM enzymes"/>
    <property type="match status" value="1"/>
</dbReference>
<dbReference type="InterPro" id="IPR058240">
    <property type="entry name" value="rSAM_sf"/>
</dbReference>
<keyword evidence="3" id="KW-0949">S-adenosyl-L-methionine</keyword>
<gene>
    <name evidence="10" type="ORF">ABR748_14315</name>
</gene>
<evidence type="ECO:0000256" key="2">
    <source>
        <dbReference type="ARBA" id="ARBA00022485"/>
    </source>
</evidence>
<evidence type="ECO:0000313" key="11">
    <source>
        <dbReference type="Proteomes" id="UP001456562"/>
    </source>
</evidence>
<dbReference type="PROSITE" id="PS51918">
    <property type="entry name" value="RADICAL_SAM"/>
    <property type="match status" value="1"/>
</dbReference>
<keyword evidence="5" id="KW-0663">Pyridoxal phosphate</keyword>
<evidence type="ECO:0000256" key="8">
    <source>
        <dbReference type="ARBA" id="ARBA00023235"/>
    </source>
</evidence>
<dbReference type="InterPro" id="IPR022447">
    <property type="entry name" value="Lys_aminomutase-rel"/>
</dbReference>
<reference evidence="10 11" key="1">
    <citation type="submission" date="2024-01" db="EMBL/GenBank/DDBJ databases">
        <title>Metagenomic exploration of the rhizosphere soil microbial community and their significance in facilitating the development of wild simulated ginseng.</title>
        <authorList>
            <person name="Huang J."/>
        </authorList>
    </citation>
    <scope>NUCLEOTIDE SEQUENCE [LARGE SCALE GENOMIC DNA]</scope>
    <source>
        <strain evidence="10 11">WY141</strain>
    </source>
</reference>
<keyword evidence="6" id="KW-0408">Iron</keyword>
<dbReference type="EMBL" id="JBEJUE010000010">
    <property type="protein sequence ID" value="MER0425389.1"/>
    <property type="molecule type" value="Genomic_DNA"/>
</dbReference>
<dbReference type="RefSeq" id="WP_350239853.1">
    <property type="nucleotide sequence ID" value="NZ_JBEJUE010000010.1"/>
</dbReference>
<evidence type="ECO:0000256" key="3">
    <source>
        <dbReference type="ARBA" id="ARBA00022691"/>
    </source>
</evidence>
<dbReference type="CDD" id="cd01335">
    <property type="entry name" value="Radical_SAM"/>
    <property type="match status" value="1"/>
</dbReference>
<sequence length="351" mass="38813">MTGDRTTIRTIDGLVAAGLAHDEAALDEVAQRYAIAISPAVRRRVGPGPDDPVAAQFVPTASELIVSADEFTDPIGDDRFTPVTGVTHRYRDRVLLKPLGMCPVYCRFCFRREVVGPEQGILSDADLTTALDYIRDHEEVWEVILTGGDPLMLPPARLDRVLEGLEAIAHVKVVRIHTRVPVVSPERIRPRLLSVLRRRIPVWIVLHCNHRQEIGEDASAALGALADRGIPLLSQTVLLRGVNDDAKVLEELFRELVEHRVKPYYLHHADLARGTGHFRTGIEEGRDIVHRLRGDVSGLCQPTYVLDIPGGHGKVPIAETFLERAADGSYLVTDRGGARHRYPPVAEGPEQ</sequence>
<evidence type="ECO:0000313" key="10">
    <source>
        <dbReference type="EMBL" id="MER0425389.1"/>
    </source>
</evidence>
<dbReference type="SFLD" id="SFLDS00029">
    <property type="entry name" value="Radical_SAM"/>
    <property type="match status" value="1"/>
</dbReference>
<comment type="cofactor">
    <cofactor evidence="1">
        <name>pyridoxal 5'-phosphate</name>
        <dbReference type="ChEBI" id="CHEBI:597326"/>
    </cofactor>
</comment>
<keyword evidence="7" id="KW-0411">Iron-sulfur</keyword>
<keyword evidence="11" id="KW-1185">Reference proteome</keyword>
<protein>
    <submittedName>
        <fullName evidence="10">Lysine-2,3-aminomutase-like protein</fullName>
    </submittedName>
</protein>
<dbReference type="NCBIfam" id="TIGR00238">
    <property type="entry name" value="KamA family radical SAM protein"/>
    <property type="match status" value="1"/>
</dbReference>
<feature type="domain" description="Radical SAM core" evidence="9">
    <location>
        <begin position="86"/>
        <end position="299"/>
    </location>
</feature>
<dbReference type="Pfam" id="PF04055">
    <property type="entry name" value="Radical_SAM"/>
    <property type="match status" value="1"/>
</dbReference>
<evidence type="ECO:0000259" key="9">
    <source>
        <dbReference type="PROSITE" id="PS51918"/>
    </source>
</evidence>
<dbReference type="SFLD" id="SFLDG01070">
    <property type="entry name" value="PLP-dependent"/>
    <property type="match status" value="1"/>
</dbReference>
<proteinExistence type="predicted"/>
<dbReference type="Gene3D" id="3.20.20.70">
    <property type="entry name" value="Aldolase class I"/>
    <property type="match status" value="1"/>
</dbReference>
<evidence type="ECO:0000256" key="6">
    <source>
        <dbReference type="ARBA" id="ARBA00023004"/>
    </source>
</evidence>
<accession>A0ABV1Q2K7</accession>
<dbReference type="InterPro" id="IPR003739">
    <property type="entry name" value="Lys_aminomutase/Glu_NH3_mut"/>
</dbReference>
<dbReference type="PANTHER" id="PTHR30538:SF1">
    <property type="entry name" value="L-LYSINE 2,3-AMINOMUTASE"/>
    <property type="match status" value="1"/>
</dbReference>
<dbReference type="InterPro" id="IPR013785">
    <property type="entry name" value="Aldolase_TIM"/>
</dbReference>
<keyword evidence="8" id="KW-0413">Isomerase</keyword>
<keyword evidence="2" id="KW-0004">4Fe-4S</keyword>
<dbReference type="PANTHER" id="PTHR30538">
    <property type="entry name" value="LYSINE 2,3-AMINOMUTASE-RELATED"/>
    <property type="match status" value="1"/>
</dbReference>
<name>A0ABV1Q2K7_STRMI</name>
<dbReference type="NCBIfam" id="TIGR03822">
    <property type="entry name" value="AblA_like_2"/>
    <property type="match status" value="1"/>
</dbReference>
<evidence type="ECO:0000256" key="1">
    <source>
        <dbReference type="ARBA" id="ARBA00001933"/>
    </source>
</evidence>
<evidence type="ECO:0000256" key="4">
    <source>
        <dbReference type="ARBA" id="ARBA00022723"/>
    </source>
</evidence>
<dbReference type="PIRSF" id="PIRSF004911">
    <property type="entry name" value="DUF160"/>
    <property type="match status" value="1"/>
</dbReference>
<dbReference type="Proteomes" id="UP001456562">
    <property type="component" value="Unassembled WGS sequence"/>
</dbReference>